<dbReference type="AlphaFoldDB" id="A0A0P9PB82"/>
<dbReference type="Proteomes" id="UP000050564">
    <property type="component" value="Unassembled WGS sequence"/>
</dbReference>
<accession>A0A0P9PB82</accession>
<gene>
    <name evidence="1" type="ORF">ALO81_02501</name>
</gene>
<organism evidence="1 2">
    <name type="scientific">Pseudomonas cannabina</name>
    <dbReference type="NCBI Taxonomy" id="86840"/>
    <lineage>
        <taxon>Bacteria</taxon>
        <taxon>Pseudomonadati</taxon>
        <taxon>Pseudomonadota</taxon>
        <taxon>Gammaproteobacteria</taxon>
        <taxon>Pseudomonadales</taxon>
        <taxon>Pseudomonadaceae</taxon>
        <taxon>Pseudomonas</taxon>
    </lineage>
</organism>
<name>A0A0P9PB82_PSECA</name>
<protein>
    <submittedName>
        <fullName evidence="1">Binary cytotoxin component</fullName>
    </submittedName>
</protein>
<dbReference type="EMBL" id="LJPX01000009">
    <property type="protein sequence ID" value="KPW81869.1"/>
    <property type="molecule type" value="Genomic_DNA"/>
</dbReference>
<sequence length="110" mass="12218">MLSQAALLENEDIARVTLKPVEYLNLILDDEKNGGRSAALILTKEDILSLKRYERHALNIPTSLSRVEQQLGFTRSGMPGLEPREALIYSIFRPCNALEALIYLGATAGF</sequence>
<reference evidence="1 2" key="1">
    <citation type="submission" date="2015-09" db="EMBL/GenBank/DDBJ databases">
        <title>Genome announcement of multiple Pseudomonas syringae strains.</title>
        <authorList>
            <person name="Thakur S."/>
            <person name="Wang P.W."/>
            <person name="Gong Y."/>
            <person name="Weir B.S."/>
            <person name="Guttman D.S."/>
        </authorList>
    </citation>
    <scope>NUCLEOTIDE SEQUENCE [LARGE SCALE GENOMIC DNA]</scope>
    <source>
        <strain evidence="1 2">ICMP2823</strain>
    </source>
</reference>
<evidence type="ECO:0000313" key="1">
    <source>
        <dbReference type="EMBL" id="KPW81869.1"/>
    </source>
</evidence>
<dbReference type="PATRIC" id="fig|86840.3.peg.3511"/>
<proteinExistence type="predicted"/>
<comment type="caution">
    <text evidence="1">The sequence shown here is derived from an EMBL/GenBank/DDBJ whole genome shotgun (WGS) entry which is preliminary data.</text>
</comment>
<evidence type="ECO:0000313" key="2">
    <source>
        <dbReference type="Proteomes" id="UP000050564"/>
    </source>
</evidence>